<feature type="region of interest" description="Disordered" evidence="1">
    <location>
        <begin position="1"/>
        <end position="135"/>
    </location>
</feature>
<feature type="compositionally biased region" description="Basic and acidic residues" evidence="1">
    <location>
        <begin position="71"/>
        <end position="80"/>
    </location>
</feature>
<dbReference type="InterPro" id="IPR037912">
    <property type="entry name" value="MCRS1"/>
</dbReference>
<dbReference type="PANTHER" id="PTHR13233:SF0">
    <property type="entry name" value="MICROSPHERULE PROTEIN 1"/>
    <property type="match status" value="1"/>
</dbReference>
<accession>A0ABD6EAP5</accession>
<name>A0ABD6EAP5_9BILA</name>
<dbReference type="PANTHER" id="PTHR13233">
    <property type="entry name" value="MICROSPHERULE PROTEIN 1"/>
    <property type="match status" value="1"/>
</dbReference>
<dbReference type="Proteomes" id="UP001608902">
    <property type="component" value="Unassembled WGS sequence"/>
</dbReference>
<dbReference type="EMBL" id="JBGFUD010001478">
    <property type="protein sequence ID" value="MFH4976347.1"/>
    <property type="molecule type" value="Genomic_DNA"/>
</dbReference>
<sequence length="316" mass="34935">MIQGESDTPTNGGNRPSSAASSTYTKDTPPLNDDGDQPRVRRSLREIKKPKFDDEIVDSAATLKTSPRKRASTERIHHSPEFSIDSAIPGIRKRSNRGNDSTLPSSTEEKQERPTKRTSVAAQLPSPALVDKKRKERIASKEARTKELAAAASQSTASNASVTEALKRWTAADDVALITAAVHVCNLKAVHSGVRFSRSFSLNEIEERWYRLMYDEAVSTSAKRRMMDLPVEAIAAIQAKTVFSVTEEEKIAVVPSTSNGDLSLFEEVSLLSASFFFVFFYYVTCEKTSFRVCVESRAFLLTVLHGMRILGPLSRT</sequence>
<dbReference type="Pfam" id="PF13325">
    <property type="entry name" value="MCRS_N"/>
    <property type="match status" value="1"/>
</dbReference>
<evidence type="ECO:0000256" key="1">
    <source>
        <dbReference type="SAM" id="MobiDB-lite"/>
    </source>
</evidence>
<feature type="compositionally biased region" description="Polar residues" evidence="1">
    <location>
        <begin position="1"/>
        <end position="26"/>
    </location>
</feature>
<keyword evidence="4" id="KW-1185">Reference proteome</keyword>
<organism evidence="3 4">
    <name type="scientific">Gnathostoma spinigerum</name>
    <dbReference type="NCBI Taxonomy" id="75299"/>
    <lineage>
        <taxon>Eukaryota</taxon>
        <taxon>Metazoa</taxon>
        <taxon>Ecdysozoa</taxon>
        <taxon>Nematoda</taxon>
        <taxon>Chromadorea</taxon>
        <taxon>Rhabditida</taxon>
        <taxon>Spirurina</taxon>
        <taxon>Gnathostomatomorpha</taxon>
        <taxon>Gnathostomatoidea</taxon>
        <taxon>Gnathostomatidae</taxon>
        <taxon>Gnathostoma</taxon>
    </lineage>
</organism>
<dbReference type="AlphaFoldDB" id="A0ABD6EAP5"/>
<protein>
    <recommendedName>
        <fullName evidence="2">Microspherule protein N-terminal domain-containing protein</fullName>
    </recommendedName>
</protein>
<reference evidence="3 4" key="1">
    <citation type="submission" date="2024-08" db="EMBL/GenBank/DDBJ databases">
        <title>Gnathostoma spinigerum genome.</title>
        <authorList>
            <person name="Gonzalez-Bertolin B."/>
            <person name="Monzon S."/>
            <person name="Zaballos A."/>
            <person name="Jimenez P."/>
            <person name="Dekumyoy P."/>
            <person name="Varona S."/>
            <person name="Cuesta I."/>
            <person name="Sumanam S."/>
            <person name="Adisakwattana P."/>
            <person name="Gasser R.B."/>
            <person name="Hernandez-Gonzalez A."/>
            <person name="Young N.D."/>
            <person name="Perteguer M.J."/>
        </authorList>
    </citation>
    <scope>NUCLEOTIDE SEQUENCE [LARGE SCALE GENOMIC DNA]</scope>
    <source>
        <strain evidence="3">AL3</strain>
        <tissue evidence="3">Liver</tissue>
    </source>
</reference>
<evidence type="ECO:0000313" key="4">
    <source>
        <dbReference type="Proteomes" id="UP001608902"/>
    </source>
</evidence>
<proteinExistence type="predicted"/>
<feature type="domain" description="Microspherule protein N-terminal" evidence="2">
    <location>
        <begin position="168"/>
        <end position="277"/>
    </location>
</feature>
<feature type="compositionally biased region" description="Basic and acidic residues" evidence="1">
    <location>
        <begin position="36"/>
        <end position="54"/>
    </location>
</feature>
<evidence type="ECO:0000259" key="2">
    <source>
        <dbReference type="Pfam" id="PF13325"/>
    </source>
</evidence>
<gene>
    <name evidence="3" type="ORF">AB6A40_003056</name>
</gene>
<comment type="caution">
    <text evidence="3">The sequence shown here is derived from an EMBL/GenBank/DDBJ whole genome shotgun (WGS) entry which is preliminary data.</text>
</comment>
<dbReference type="InterPro" id="IPR025999">
    <property type="entry name" value="MCRS_N"/>
</dbReference>
<evidence type="ECO:0000313" key="3">
    <source>
        <dbReference type="EMBL" id="MFH4976347.1"/>
    </source>
</evidence>